<feature type="transmembrane region" description="Helical" evidence="7">
    <location>
        <begin position="422"/>
        <end position="439"/>
    </location>
</feature>
<keyword evidence="5 7" id="KW-0472">Membrane</keyword>
<feature type="compositionally biased region" description="Polar residues" evidence="6">
    <location>
        <begin position="16"/>
        <end position="43"/>
    </location>
</feature>
<evidence type="ECO:0000256" key="5">
    <source>
        <dbReference type="ARBA" id="ARBA00023136"/>
    </source>
</evidence>
<dbReference type="PANTHER" id="PTHR22950">
    <property type="entry name" value="AMINO ACID TRANSPORTER"/>
    <property type="match status" value="1"/>
</dbReference>
<feature type="transmembrane region" description="Helical" evidence="7">
    <location>
        <begin position="337"/>
        <end position="357"/>
    </location>
</feature>
<accession>A0AAV5QWB5</accession>
<feature type="transmembrane region" description="Helical" evidence="7">
    <location>
        <begin position="520"/>
        <end position="543"/>
    </location>
</feature>
<evidence type="ECO:0000256" key="3">
    <source>
        <dbReference type="ARBA" id="ARBA00022692"/>
    </source>
</evidence>
<dbReference type="Proteomes" id="UP001360560">
    <property type="component" value="Unassembled WGS sequence"/>
</dbReference>
<evidence type="ECO:0000256" key="1">
    <source>
        <dbReference type="ARBA" id="ARBA00004128"/>
    </source>
</evidence>
<feature type="region of interest" description="Disordered" evidence="6">
    <location>
        <begin position="1"/>
        <end position="57"/>
    </location>
</feature>
<dbReference type="GO" id="GO:0005774">
    <property type="term" value="C:vacuolar membrane"/>
    <property type="evidence" value="ECO:0007669"/>
    <property type="project" value="UniProtKB-SubCell"/>
</dbReference>
<dbReference type="Pfam" id="PF01490">
    <property type="entry name" value="Aa_trans"/>
    <property type="match status" value="1"/>
</dbReference>
<dbReference type="GeneID" id="90076794"/>
<comment type="subcellular location">
    <subcellularLocation>
        <location evidence="1">Vacuole membrane</location>
        <topology evidence="1">Multi-pass membrane protein</topology>
    </subcellularLocation>
</comment>
<dbReference type="EMBL" id="BTFZ01000020">
    <property type="protein sequence ID" value="GMM38806.1"/>
    <property type="molecule type" value="Genomic_DNA"/>
</dbReference>
<evidence type="ECO:0000256" key="7">
    <source>
        <dbReference type="SAM" id="Phobius"/>
    </source>
</evidence>
<evidence type="ECO:0000256" key="4">
    <source>
        <dbReference type="ARBA" id="ARBA00022989"/>
    </source>
</evidence>
<feature type="transmembrane region" description="Helical" evidence="7">
    <location>
        <begin position="383"/>
        <end position="402"/>
    </location>
</feature>
<evidence type="ECO:0000259" key="8">
    <source>
        <dbReference type="Pfam" id="PF01490"/>
    </source>
</evidence>
<dbReference type="RefSeq" id="XP_064855801.1">
    <property type="nucleotide sequence ID" value="XM_064999729.1"/>
</dbReference>
<evidence type="ECO:0000256" key="6">
    <source>
        <dbReference type="SAM" id="MobiDB-lite"/>
    </source>
</evidence>
<feature type="compositionally biased region" description="Low complexity" evidence="6">
    <location>
        <begin position="1"/>
        <end position="11"/>
    </location>
</feature>
<feature type="domain" description="Amino acid transporter transmembrane" evidence="8">
    <location>
        <begin position="305"/>
        <end position="687"/>
    </location>
</feature>
<dbReference type="PANTHER" id="PTHR22950:SF666">
    <property type="entry name" value="VACUOLAR AMINO ACID TRANSPORTER 4"/>
    <property type="match status" value="1"/>
</dbReference>
<feature type="transmembrane region" description="Helical" evidence="7">
    <location>
        <begin position="489"/>
        <end position="508"/>
    </location>
</feature>
<dbReference type="InterPro" id="IPR013057">
    <property type="entry name" value="AA_transpt_TM"/>
</dbReference>
<name>A0AAV5QWB5_9ASCO</name>
<organism evidence="9 10">
    <name type="scientific">Saccharomycopsis crataegensis</name>
    <dbReference type="NCBI Taxonomy" id="43959"/>
    <lineage>
        <taxon>Eukaryota</taxon>
        <taxon>Fungi</taxon>
        <taxon>Dikarya</taxon>
        <taxon>Ascomycota</taxon>
        <taxon>Saccharomycotina</taxon>
        <taxon>Saccharomycetes</taxon>
        <taxon>Saccharomycopsidaceae</taxon>
        <taxon>Saccharomycopsis</taxon>
    </lineage>
</organism>
<keyword evidence="10" id="KW-1185">Reference proteome</keyword>
<evidence type="ECO:0000313" key="9">
    <source>
        <dbReference type="EMBL" id="GMM38806.1"/>
    </source>
</evidence>
<dbReference type="AlphaFoldDB" id="A0AAV5QWB5"/>
<evidence type="ECO:0000313" key="10">
    <source>
        <dbReference type="Proteomes" id="UP001360560"/>
    </source>
</evidence>
<dbReference type="GO" id="GO:0005302">
    <property type="term" value="F:L-tyrosine transmembrane transporter activity"/>
    <property type="evidence" value="ECO:0007669"/>
    <property type="project" value="TreeGrafter"/>
</dbReference>
<keyword evidence="3 7" id="KW-0812">Transmembrane</keyword>
<gene>
    <name evidence="9" type="ORF">DASC09_061450</name>
</gene>
<protein>
    <submittedName>
        <fullName evidence="9">Avt4 protein</fullName>
    </submittedName>
</protein>
<proteinExistence type="inferred from homology"/>
<comment type="similarity">
    <text evidence="2">Belongs to the amino acid/polyamine transporter 2 family.</text>
</comment>
<feature type="transmembrane region" description="Helical" evidence="7">
    <location>
        <begin position="610"/>
        <end position="628"/>
    </location>
</feature>
<reference evidence="9 10" key="1">
    <citation type="journal article" date="2023" name="Elife">
        <title>Identification of key yeast species and microbe-microbe interactions impacting larval growth of Drosophila in the wild.</title>
        <authorList>
            <person name="Mure A."/>
            <person name="Sugiura Y."/>
            <person name="Maeda R."/>
            <person name="Honda K."/>
            <person name="Sakurai N."/>
            <person name="Takahashi Y."/>
            <person name="Watada M."/>
            <person name="Katoh T."/>
            <person name="Gotoh A."/>
            <person name="Gotoh Y."/>
            <person name="Taniguchi I."/>
            <person name="Nakamura K."/>
            <person name="Hayashi T."/>
            <person name="Katayama T."/>
            <person name="Uemura T."/>
            <person name="Hattori Y."/>
        </authorList>
    </citation>
    <scope>NUCLEOTIDE SEQUENCE [LARGE SCALE GENOMIC DNA]</scope>
    <source>
        <strain evidence="9 10">SC-9</strain>
    </source>
</reference>
<feature type="transmembrane region" description="Helical" evidence="7">
    <location>
        <begin position="451"/>
        <end position="469"/>
    </location>
</feature>
<evidence type="ECO:0000256" key="2">
    <source>
        <dbReference type="ARBA" id="ARBA00008066"/>
    </source>
</evidence>
<feature type="transmembrane region" description="Helical" evidence="7">
    <location>
        <begin position="567"/>
        <end position="589"/>
    </location>
</feature>
<feature type="transmembrane region" description="Helical" evidence="7">
    <location>
        <begin position="634"/>
        <end position="650"/>
    </location>
</feature>
<sequence length="691" mass="76098">MTATTPSSSTRPSPPINQRTFSSSSGNIPITPQSRRQSTTAKLVSSPLKKSDSFLKQNDKTKMSVINSMLHQSPSSNSVFSLNSGSGATPPAPSLSALGGNTHIIPNRSGTPSDLDNLDIPNFGVDTSDFDLINEVHKHLVAENTGLHLPGGDMSRDLYKYTNNTNAIDASTNSSASSVRSGGHRIRRSSSFSFSERRGSSASGLNVPGGFRREFIVKRKREEFKKINKDPGEVELPPFLARNFMEFLSIYGHFAGESLEDDDYQTCTLSSSKILDEENAPLLGDRGRSDDYRSIAQPSTTVTRTATPVKAFFLLLKSFVGTGVLFLPKAFYNGGLLFSVFTLMFFAIYSFWCYYILVRTKDATRVSSFGEMGTLLYGKTMKFLIIFSIVLSQLGFVAAYLVFTSTNLQAFLVNLFNIKLEILHLIIAQCFIFVPLSLVRNITKLSLSSLIANFFIFIGLAVIVYYTLADLAANGPAPIANFNSSSWSLFIGVAIFAFEGIGLIIPIQESMIEPHKFPKVLFAVIVTVTVLMLVIGSLCYWTYGDATNTVIILNLPQDSILVNSVQLFYSVAILLSAPLQLFPVIKIVENKVFGRSCGGKKSLRIKWCKNAMRSSIVITCCIIAYYGSANLDKFVSFIGCFACIPLVYMYPPMLHYKAVSKTRLSRAFDVFLVIFGGFAMIYVMMQLFDGN</sequence>
<feature type="transmembrane region" description="Helical" evidence="7">
    <location>
        <begin position="670"/>
        <end position="688"/>
    </location>
</feature>
<keyword evidence="4 7" id="KW-1133">Transmembrane helix</keyword>
<comment type="caution">
    <text evidence="9">The sequence shown here is derived from an EMBL/GenBank/DDBJ whole genome shotgun (WGS) entry which is preliminary data.</text>
</comment>